<evidence type="ECO:0000313" key="3">
    <source>
        <dbReference type="Proteomes" id="UP000054538"/>
    </source>
</evidence>
<proteinExistence type="predicted"/>
<reference evidence="2 3" key="1">
    <citation type="submission" date="2014-04" db="EMBL/GenBank/DDBJ databases">
        <authorList>
            <consortium name="DOE Joint Genome Institute"/>
            <person name="Kuo A."/>
            <person name="Kohler A."/>
            <person name="Jargeat P."/>
            <person name="Nagy L.G."/>
            <person name="Floudas D."/>
            <person name="Copeland A."/>
            <person name="Barry K.W."/>
            <person name="Cichocki N."/>
            <person name="Veneault-Fourrey C."/>
            <person name="LaButti K."/>
            <person name="Lindquist E.A."/>
            <person name="Lipzen A."/>
            <person name="Lundell T."/>
            <person name="Morin E."/>
            <person name="Murat C."/>
            <person name="Sun H."/>
            <person name="Tunlid A."/>
            <person name="Henrissat B."/>
            <person name="Grigoriev I.V."/>
            <person name="Hibbett D.S."/>
            <person name="Martin F."/>
            <person name="Nordberg H.P."/>
            <person name="Cantor M.N."/>
            <person name="Hua S.X."/>
        </authorList>
    </citation>
    <scope>NUCLEOTIDE SEQUENCE [LARGE SCALE GENOMIC DNA]</scope>
    <source>
        <strain evidence="2 3">Ve08.2h10</strain>
    </source>
</reference>
<name>A0A0D0DU00_9AGAM</name>
<evidence type="ECO:0000256" key="1">
    <source>
        <dbReference type="SAM" id="MobiDB-lite"/>
    </source>
</evidence>
<accession>A0A0D0DU00</accession>
<reference evidence="3" key="2">
    <citation type="submission" date="2015-01" db="EMBL/GenBank/DDBJ databases">
        <title>Evolutionary Origins and Diversification of the Mycorrhizal Mutualists.</title>
        <authorList>
            <consortium name="DOE Joint Genome Institute"/>
            <consortium name="Mycorrhizal Genomics Consortium"/>
            <person name="Kohler A."/>
            <person name="Kuo A."/>
            <person name="Nagy L.G."/>
            <person name="Floudas D."/>
            <person name="Copeland A."/>
            <person name="Barry K.W."/>
            <person name="Cichocki N."/>
            <person name="Veneault-Fourrey C."/>
            <person name="LaButti K."/>
            <person name="Lindquist E.A."/>
            <person name="Lipzen A."/>
            <person name="Lundell T."/>
            <person name="Morin E."/>
            <person name="Murat C."/>
            <person name="Riley R."/>
            <person name="Ohm R."/>
            <person name="Sun H."/>
            <person name="Tunlid A."/>
            <person name="Henrissat B."/>
            <person name="Grigoriev I.V."/>
            <person name="Hibbett D.S."/>
            <person name="Martin F."/>
        </authorList>
    </citation>
    <scope>NUCLEOTIDE SEQUENCE [LARGE SCALE GENOMIC DNA]</scope>
    <source>
        <strain evidence="3">Ve08.2h10</strain>
    </source>
</reference>
<dbReference type="Proteomes" id="UP000054538">
    <property type="component" value="Unassembled WGS sequence"/>
</dbReference>
<dbReference type="HOGENOM" id="CLU_066687_0_0_1"/>
<dbReference type="OrthoDB" id="2709048at2759"/>
<keyword evidence="3" id="KW-1185">Reference proteome</keyword>
<dbReference type="AlphaFoldDB" id="A0A0D0DU00"/>
<protein>
    <submittedName>
        <fullName evidence="2">Uncharacterized protein</fullName>
    </submittedName>
</protein>
<dbReference type="EMBL" id="KN825296">
    <property type="protein sequence ID" value="KIK92276.1"/>
    <property type="molecule type" value="Genomic_DNA"/>
</dbReference>
<organism evidence="2 3">
    <name type="scientific">Paxillus rubicundulus Ve08.2h10</name>
    <dbReference type="NCBI Taxonomy" id="930991"/>
    <lineage>
        <taxon>Eukaryota</taxon>
        <taxon>Fungi</taxon>
        <taxon>Dikarya</taxon>
        <taxon>Basidiomycota</taxon>
        <taxon>Agaricomycotina</taxon>
        <taxon>Agaricomycetes</taxon>
        <taxon>Agaricomycetidae</taxon>
        <taxon>Boletales</taxon>
        <taxon>Paxilineae</taxon>
        <taxon>Paxillaceae</taxon>
        <taxon>Paxillus</taxon>
    </lineage>
</organism>
<evidence type="ECO:0000313" key="2">
    <source>
        <dbReference type="EMBL" id="KIK92276.1"/>
    </source>
</evidence>
<feature type="region of interest" description="Disordered" evidence="1">
    <location>
        <begin position="44"/>
        <end position="64"/>
    </location>
</feature>
<dbReference type="STRING" id="930991.A0A0D0DU00"/>
<dbReference type="InParanoid" id="A0A0D0DU00"/>
<gene>
    <name evidence="2" type="ORF">PAXRUDRAFT_13325</name>
</gene>
<sequence length="279" mass="31025">MSSFIANDLTKWNDEQLHEHEDDDNKLFKKSAECRDRMKVWKEVEHQKAEGGGGDEVESGGGKAEAEVKAWRRVEVEAKACAEEVMQVQSSVSGPSKGKQPKVAGSGKAEVMEQAGGLAPCYGCSGAGVVCKMKMAGGDMQSTWRRKWEEVMLPQARKKKVWTQSPVVDNDNEYKEEVEVEEECDVLGALTEALVAVVTEMQNVAVDRRHVAAESHAQMEQMLGILEEIQGCLDLEFSLEEPKVGLEEEFEEEEVVEAAEEREALKGWSKEEVEVDKSM</sequence>